<proteinExistence type="predicted"/>
<dbReference type="EMBL" id="ML179415">
    <property type="protein sequence ID" value="THU88262.1"/>
    <property type="molecule type" value="Genomic_DNA"/>
</dbReference>
<feature type="compositionally biased region" description="Polar residues" evidence="1">
    <location>
        <begin position="203"/>
        <end position="216"/>
    </location>
</feature>
<dbReference type="AlphaFoldDB" id="A0A4S8LGT5"/>
<dbReference type="OrthoDB" id="3034515at2759"/>
<keyword evidence="3" id="KW-1185">Reference proteome</keyword>
<evidence type="ECO:0000313" key="2">
    <source>
        <dbReference type="EMBL" id="THU88262.1"/>
    </source>
</evidence>
<evidence type="ECO:0000313" key="3">
    <source>
        <dbReference type="Proteomes" id="UP000297245"/>
    </source>
</evidence>
<reference evidence="2 3" key="1">
    <citation type="journal article" date="2019" name="Nat. Ecol. Evol.">
        <title>Megaphylogeny resolves global patterns of mushroom evolution.</title>
        <authorList>
            <person name="Varga T."/>
            <person name="Krizsan K."/>
            <person name="Foldi C."/>
            <person name="Dima B."/>
            <person name="Sanchez-Garcia M."/>
            <person name="Sanchez-Ramirez S."/>
            <person name="Szollosi G.J."/>
            <person name="Szarkandi J.G."/>
            <person name="Papp V."/>
            <person name="Albert L."/>
            <person name="Andreopoulos W."/>
            <person name="Angelini C."/>
            <person name="Antonin V."/>
            <person name="Barry K.W."/>
            <person name="Bougher N.L."/>
            <person name="Buchanan P."/>
            <person name="Buyck B."/>
            <person name="Bense V."/>
            <person name="Catcheside P."/>
            <person name="Chovatia M."/>
            <person name="Cooper J."/>
            <person name="Damon W."/>
            <person name="Desjardin D."/>
            <person name="Finy P."/>
            <person name="Geml J."/>
            <person name="Haridas S."/>
            <person name="Hughes K."/>
            <person name="Justo A."/>
            <person name="Karasinski D."/>
            <person name="Kautmanova I."/>
            <person name="Kiss B."/>
            <person name="Kocsube S."/>
            <person name="Kotiranta H."/>
            <person name="LaButti K.M."/>
            <person name="Lechner B.E."/>
            <person name="Liimatainen K."/>
            <person name="Lipzen A."/>
            <person name="Lukacs Z."/>
            <person name="Mihaltcheva S."/>
            <person name="Morgado L.N."/>
            <person name="Niskanen T."/>
            <person name="Noordeloos M.E."/>
            <person name="Ohm R.A."/>
            <person name="Ortiz-Santana B."/>
            <person name="Ovrebo C."/>
            <person name="Racz N."/>
            <person name="Riley R."/>
            <person name="Savchenko A."/>
            <person name="Shiryaev A."/>
            <person name="Soop K."/>
            <person name="Spirin V."/>
            <person name="Szebenyi C."/>
            <person name="Tomsovsky M."/>
            <person name="Tulloss R.E."/>
            <person name="Uehling J."/>
            <person name="Grigoriev I.V."/>
            <person name="Vagvolgyi C."/>
            <person name="Papp T."/>
            <person name="Martin F.M."/>
            <person name="Miettinen O."/>
            <person name="Hibbett D.S."/>
            <person name="Nagy L.G."/>
        </authorList>
    </citation>
    <scope>NUCLEOTIDE SEQUENCE [LARGE SCALE GENOMIC DNA]</scope>
    <source>
        <strain evidence="2 3">CBS 962.96</strain>
    </source>
</reference>
<name>A0A4S8LGT5_DENBC</name>
<sequence length="254" mass="27709">MAINWTEVFGTQPSSTDSKVNYFGYRDAANKWQLIVNTPLLFDIGTAVDNTPPVLSAEQVAAMGSDSDGENEDEYPNIDPETLRVHEFIEQGKSPIPIQDRWFLSQIQDPHGKLCDLAKKENLLSTRVNVPEVFDPKFEAPKPPTGIAILTHMYILPTTPDGLTQFYSNTYQNLPPPTLPAVPATPTKGKKRVNDGDEMLTSPLAQSPQEAPSSSLGKPSPTKKTRTKASASNSSSGLTTSRTRSSGRATHDNI</sequence>
<dbReference type="Proteomes" id="UP000297245">
    <property type="component" value="Unassembled WGS sequence"/>
</dbReference>
<feature type="compositionally biased region" description="Low complexity" evidence="1">
    <location>
        <begin position="228"/>
        <end position="248"/>
    </location>
</feature>
<organism evidence="2 3">
    <name type="scientific">Dendrothele bispora (strain CBS 962.96)</name>
    <dbReference type="NCBI Taxonomy" id="1314807"/>
    <lineage>
        <taxon>Eukaryota</taxon>
        <taxon>Fungi</taxon>
        <taxon>Dikarya</taxon>
        <taxon>Basidiomycota</taxon>
        <taxon>Agaricomycotina</taxon>
        <taxon>Agaricomycetes</taxon>
        <taxon>Agaricomycetidae</taxon>
        <taxon>Agaricales</taxon>
        <taxon>Agaricales incertae sedis</taxon>
        <taxon>Dendrothele</taxon>
    </lineage>
</organism>
<evidence type="ECO:0000256" key="1">
    <source>
        <dbReference type="SAM" id="MobiDB-lite"/>
    </source>
</evidence>
<accession>A0A4S8LGT5</accession>
<protein>
    <submittedName>
        <fullName evidence="2">Uncharacterized protein</fullName>
    </submittedName>
</protein>
<gene>
    <name evidence="2" type="ORF">K435DRAFT_866448</name>
</gene>
<feature type="region of interest" description="Disordered" evidence="1">
    <location>
        <begin position="167"/>
        <end position="254"/>
    </location>
</feature>